<dbReference type="Proteomes" id="UP001519460">
    <property type="component" value="Unassembled WGS sequence"/>
</dbReference>
<evidence type="ECO:0000256" key="4">
    <source>
        <dbReference type="ARBA" id="ARBA00022692"/>
    </source>
</evidence>
<dbReference type="CDD" id="cd00096">
    <property type="entry name" value="Ig"/>
    <property type="match status" value="1"/>
</dbReference>
<keyword evidence="11" id="KW-0393">Immunoglobulin domain</keyword>
<feature type="domain" description="Fibronectin type-III" evidence="16">
    <location>
        <begin position="714"/>
        <end position="813"/>
    </location>
</feature>
<evidence type="ECO:0000256" key="9">
    <source>
        <dbReference type="ARBA" id="ARBA00023157"/>
    </source>
</evidence>
<sequence length="1261" mass="140803">MEVRLLLFCVVAALLQTTVSATAELLKNCLPPSVQTERKGGRGDRTIFFQEEGTVSLGCFATGNETLKYTWLKDGEVLDLISGENSQRMSLSSGVGTLVISSAMEPDAGVYQCKVENPCGISLSAKTLLKHAYIDPFPKLDKPQKEIAMLGRGQKLSCTSPDSVPSAKIQWIKEGDDEPYVNVEVGERITMDYSGNLYFVYIKKEDARKYICEAKNMEVRLTSQGDDKEIETYGDALDNTPASLMWNSDENVMVLEGSTAKFKCIFSGYPAPDVRWRRADNGVYDTSRMVIGPFKHELVIKDVQPEDAGQYECSAANPMLSERVKVLFTLTVQSRPRWTKVPTDRKVGVEEDVTLVCEADANPNPEIQWYRNGIPIEKTPEAKNRKLQGNALVFTNLSQSDSQVLQCNASNIHGYLWADIYLQVVAEAPSIQTEPGDKKVAEETDVTIPCKVEGKPKPTVKWYKGDQLLDGNRYEILPSGDLVVKSARKKDGGLYSCRAKNRFGDAEASGNLVVRKKTQIVSEPMSARISYGDEAVFRCGAETDHLEEHKLTYKWLKDGKEVDKSDSRVTVDGGELTIIDTNSQDTGDYTCVANNTLDADSKTATLEVKAPPDPPYNVKVMACGERGDIEWQYEDSLSNFSPLQGFVVEYNNSHESKWIEGVKPEATARQASIKLLPWAYYYFRVRAVNALGTGNPSEPTDTICRTEEKKPFRNPANVRTVGDKTGYLVIEWDKMEKVEHNGPDFRYVITWRAEDDTTVESYEESNWETVRKEVKVDDIYKPYVVTVAAKNSKGTPLMQPKEVKGFSGEAKPEVMVEDFGLDPDVPITSTSAGFRWSPVDTSPEKIKGEFQGYKIRYWKEDQFNTTLHEELIVVPQGRRRRASDDDGMIRGKVSNLPSFSKIEADVVVVNTYFSSEGSNVVNFSTPEGVPGRVSYFEALFRGSSHFLLEWGPPVEENGEITGYEIGYRKIQGFRVDQVVTARNDIPPNQFRTTIDGLDDNSLYRVYVWARTKEGRGREYFIDVKTTNKIEPITVPEIEQVVPTDETANVTWNVNGEKGVRTGAVCYLEYREMGSKLWERRSEGAKEHFWLTLDKLEPATEYEVRIICLPGKASSGSEGIPSTKKTFHTTGVRAARGNILSAGWFIGMMVAIAILLLILIIVCIVKRNRGKEYKFPPEKDTVDEPPGHFNEMAKSDKNGVGASASFERDPEKVPLEEETDSLEDYGDVDPTKFNEDGSFIGQYGSGEKPGEPPNASAMSSIV</sequence>
<dbReference type="InterPro" id="IPR013098">
    <property type="entry name" value="Ig_I-set"/>
</dbReference>
<dbReference type="Gene3D" id="2.60.40.10">
    <property type="entry name" value="Immunoglobulins"/>
    <property type="match status" value="11"/>
</dbReference>
<evidence type="ECO:0000256" key="7">
    <source>
        <dbReference type="ARBA" id="ARBA00022989"/>
    </source>
</evidence>
<evidence type="ECO:0000256" key="10">
    <source>
        <dbReference type="ARBA" id="ARBA00023180"/>
    </source>
</evidence>
<dbReference type="SMART" id="SM00409">
    <property type="entry name" value="IG"/>
    <property type="match status" value="6"/>
</dbReference>
<keyword evidence="5" id="KW-0677">Repeat</keyword>
<dbReference type="InterPro" id="IPR003598">
    <property type="entry name" value="Ig_sub2"/>
</dbReference>
<keyword evidence="7 13" id="KW-1133">Transmembrane helix</keyword>
<keyword evidence="4 13" id="KW-0812">Transmembrane</keyword>
<dbReference type="FunFam" id="2.60.40.10:FF:000005">
    <property type="entry name" value="Neuronal cell adhesion molecule"/>
    <property type="match status" value="1"/>
</dbReference>
<feature type="chain" id="PRO_5044837171" evidence="14">
    <location>
        <begin position="22"/>
        <end position="1261"/>
    </location>
</feature>
<feature type="domain" description="Fibronectin type-III" evidence="16">
    <location>
        <begin position="929"/>
        <end position="1029"/>
    </location>
</feature>
<feature type="domain" description="Fibronectin type-III" evidence="16">
    <location>
        <begin position="1031"/>
        <end position="1131"/>
    </location>
</feature>
<dbReference type="GO" id="GO:0005886">
    <property type="term" value="C:plasma membrane"/>
    <property type="evidence" value="ECO:0007669"/>
    <property type="project" value="UniProtKB-SubCell"/>
</dbReference>
<dbReference type="Pfam" id="PF07679">
    <property type="entry name" value="I-set"/>
    <property type="match status" value="3"/>
</dbReference>
<feature type="compositionally biased region" description="Acidic residues" evidence="12">
    <location>
        <begin position="1215"/>
        <end position="1226"/>
    </location>
</feature>
<feature type="domain" description="Ig-like" evidence="15">
    <location>
        <begin position="429"/>
        <end position="513"/>
    </location>
</feature>
<keyword evidence="10" id="KW-0325">Glycoprotein</keyword>
<reference evidence="17 18" key="1">
    <citation type="journal article" date="2023" name="Sci. Data">
        <title>Genome assembly of the Korean intertidal mud-creeper Batillaria attramentaria.</title>
        <authorList>
            <person name="Patra A.K."/>
            <person name="Ho P.T."/>
            <person name="Jun S."/>
            <person name="Lee S.J."/>
            <person name="Kim Y."/>
            <person name="Won Y.J."/>
        </authorList>
    </citation>
    <scope>NUCLEOTIDE SEQUENCE [LARGE SCALE GENOMIC DNA]</scope>
    <source>
        <strain evidence="17">Wonlab-2016</strain>
    </source>
</reference>
<dbReference type="CDD" id="cd00063">
    <property type="entry name" value="FN3"/>
    <property type="match status" value="5"/>
</dbReference>
<dbReference type="InterPro" id="IPR007110">
    <property type="entry name" value="Ig-like_dom"/>
</dbReference>
<keyword evidence="9" id="KW-1015">Disulfide bond</keyword>
<evidence type="ECO:0000256" key="6">
    <source>
        <dbReference type="ARBA" id="ARBA00022889"/>
    </source>
</evidence>
<dbReference type="InterPro" id="IPR013783">
    <property type="entry name" value="Ig-like_fold"/>
</dbReference>
<evidence type="ECO:0000256" key="8">
    <source>
        <dbReference type="ARBA" id="ARBA00023136"/>
    </source>
</evidence>
<evidence type="ECO:0000256" key="2">
    <source>
        <dbReference type="ARBA" id="ARBA00004479"/>
    </source>
</evidence>
<feature type="domain" description="Ig-like" evidence="15">
    <location>
        <begin position="138"/>
        <end position="231"/>
    </location>
</feature>
<feature type="transmembrane region" description="Helical" evidence="13">
    <location>
        <begin position="1141"/>
        <end position="1164"/>
    </location>
</feature>
<keyword evidence="3" id="KW-1003">Cell membrane</keyword>
<dbReference type="InterPro" id="IPR036116">
    <property type="entry name" value="FN3_sf"/>
</dbReference>
<dbReference type="AlphaFoldDB" id="A0ABD0JII9"/>
<keyword evidence="8 13" id="KW-0472">Membrane</keyword>
<feature type="domain" description="Ig-like" evidence="15">
    <location>
        <begin position="241"/>
        <end position="331"/>
    </location>
</feature>
<accession>A0ABD0JII9</accession>
<feature type="compositionally biased region" description="Basic and acidic residues" evidence="12">
    <location>
        <begin position="1175"/>
        <end position="1196"/>
    </location>
</feature>
<comment type="caution">
    <text evidence="17">The sequence shown here is derived from an EMBL/GenBank/DDBJ whole genome shotgun (WGS) entry which is preliminary data.</text>
</comment>
<evidence type="ECO:0000256" key="3">
    <source>
        <dbReference type="ARBA" id="ARBA00022475"/>
    </source>
</evidence>
<comment type="subcellular location">
    <subcellularLocation>
        <location evidence="1">Cell membrane</location>
    </subcellularLocation>
    <subcellularLocation>
        <location evidence="2">Membrane</location>
        <topology evidence="2">Single-pass type I membrane protein</topology>
    </subcellularLocation>
</comment>
<dbReference type="InterPro" id="IPR003961">
    <property type="entry name" value="FN3_dom"/>
</dbReference>
<dbReference type="InterPro" id="IPR026966">
    <property type="entry name" value="Neurofascin/L1/NrCAM_C"/>
</dbReference>
<gene>
    <name evidence="17" type="ORF">BaRGS_00034039</name>
</gene>
<evidence type="ECO:0000256" key="11">
    <source>
        <dbReference type="ARBA" id="ARBA00023319"/>
    </source>
</evidence>
<dbReference type="InterPro" id="IPR036179">
    <property type="entry name" value="Ig-like_dom_sf"/>
</dbReference>
<feature type="domain" description="Ig-like" evidence="15">
    <location>
        <begin position="518"/>
        <end position="607"/>
    </location>
</feature>
<dbReference type="InterPro" id="IPR003599">
    <property type="entry name" value="Ig_sub"/>
</dbReference>
<dbReference type="PANTHER" id="PTHR44170:SF6">
    <property type="entry name" value="CONTACTIN"/>
    <property type="match status" value="1"/>
</dbReference>
<dbReference type="SMART" id="SM00408">
    <property type="entry name" value="IGc2"/>
    <property type="match status" value="5"/>
</dbReference>
<evidence type="ECO:0000256" key="1">
    <source>
        <dbReference type="ARBA" id="ARBA00004236"/>
    </source>
</evidence>
<evidence type="ECO:0000259" key="15">
    <source>
        <dbReference type="PROSITE" id="PS50835"/>
    </source>
</evidence>
<protein>
    <submittedName>
        <fullName evidence="17">Uncharacterized protein</fullName>
    </submittedName>
</protein>
<dbReference type="EMBL" id="JACVVK020000427">
    <property type="protein sequence ID" value="KAK7474746.1"/>
    <property type="molecule type" value="Genomic_DNA"/>
</dbReference>
<evidence type="ECO:0000313" key="17">
    <source>
        <dbReference type="EMBL" id="KAK7474746.1"/>
    </source>
</evidence>
<feature type="domain" description="Ig-like" evidence="15">
    <location>
        <begin position="336"/>
        <end position="411"/>
    </location>
</feature>
<dbReference type="Pfam" id="PF13882">
    <property type="entry name" value="Bravo_FIGEY"/>
    <property type="match status" value="1"/>
</dbReference>
<dbReference type="PROSITE" id="PS50835">
    <property type="entry name" value="IG_LIKE"/>
    <property type="match status" value="6"/>
</dbReference>
<dbReference type="PROSITE" id="PS50853">
    <property type="entry name" value="FN3"/>
    <property type="match status" value="4"/>
</dbReference>
<keyword evidence="18" id="KW-1185">Reference proteome</keyword>
<dbReference type="SUPFAM" id="SSF49265">
    <property type="entry name" value="Fibronectin type III"/>
    <property type="match status" value="3"/>
</dbReference>
<dbReference type="Pfam" id="PF00041">
    <property type="entry name" value="fn3"/>
    <property type="match status" value="2"/>
</dbReference>
<dbReference type="SUPFAM" id="SSF48726">
    <property type="entry name" value="Immunoglobulin"/>
    <property type="match status" value="6"/>
</dbReference>
<proteinExistence type="predicted"/>
<keyword evidence="6" id="KW-0130">Cell adhesion</keyword>
<evidence type="ECO:0000256" key="5">
    <source>
        <dbReference type="ARBA" id="ARBA00022737"/>
    </source>
</evidence>
<evidence type="ECO:0000256" key="12">
    <source>
        <dbReference type="SAM" id="MobiDB-lite"/>
    </source>
</evidence>
<feature type="compositionally biased region" description="Basic and acidic residues" evidence="12">
    <location>
        <begin position="1205"/>
        <end position="1214"/>
    </location>
</feature>
<feature type="domain" description="Ig-like" evidence="15">
    <location>
        <begin position="32"/>
        <end position="124"/>
    </location>
</feature>
<dbReference type="Pfam" id="PF13927">
    <property type="entry name" value="Ig_3"/>
    <property type="match status" value="2"/>
</dbReference>
<keyword evidence="14" id="KW-0732">Signal</keyword>
<dbReference type="SMART" id="SM00060">
    <property type="entry name" value="FN3"/>
    <property type="match status" value="5"/>
</dbReference>
<feature type="domain" description="Fibronectin type-III" evidence="16">
    <location>
        <begin position="611"/>
        <end position="709"/>
    </location>
</feature>
<dbReference type="GO" id="GO:0007155">
    <property type="term" value="P:cell adhesion"/>
    <property type="evidence" value="ECO:0007669"/>
    <property type="project" value="UniProtKB-KW"/>
</dbReference>
<evidence type="ECO:0000256" key="13">
    <source>
        <dbReference type="SAM" id="Phobius"/>
    </source>
</evidence>
<name>A0ABD0JII9_9CAEN</name>
<feature type="region of interest" description="Disordered" evidence="12">
    <location>
        <begin position="1175"/>
        <end position="1261"/>
    </location>
</feature>
<dbReference type="FunFam" id="2.60.40.10:FF:000004">
    <property type="entry name" value="DCC isoform 1"/>
    <property type="match status" value="1"/>
</dbReference>
<organism evidence="17 18">
    <name type="scientific">Batillaria attramentaria</name>
    <dbReference type="NCBI Taxonomy" id="370345"/>
    <lineage>
        <taxon>Eukaryota</taxon>
        <taxon>Metazoa</taxon>
        <taxon>Spiralia</taxon>
        <taxon>Lophotrochozoa</taxon>
        <taxon>Mollusca</taxon>
        <taxon>Gastropoda</taxon>
        <taxon>Caenogastropoda</taxon>
        <taxon>Sorbeoconcha</taxon>
        <taxon>Cerithioidea</taxon>
        <taxon>Batillariidae</taxon>
        <taxon>Batillaria</taxon>
    </lineage>
</organism>
<evidence type="ECO:0000256" key="14">
    <source>
        <dbReference type="SAM" id="SignalP"/>
    </source>
</evidence>
<dbReference type="PANTHER" id="PTHR44170">
    <property type="entry name" value="PROTEIN SIDEKICK"/>
    <property type="match status" value="1"/>
</dbReference>
<evidence type="ECO:0000259" key="16">
    <source>
        <dbReference type="PROSITE" id="PS50853"/>
    </source>
</evidence>
<feature type="signal peptide" evidence="14">
    <location>
        <begin position="1"/>
        <end position="21"/>
    </location>
</feature>
<evidence type="ECO:0000313" key="18">
    <source>
        <dbReference type="Proteomes" id="UP001519460"/>
    </source>
</evidence>